<evidence type="ECO:0008006" key="4">
    <source>
        <dbReference type="Google" id="ProtNLM"/>
    </source>
</evidence>
<feature type="transmembrane region" description="Helical" evidence="1">
    <location>
        <begin position="6"/>
        <end position="27"/>
    </location>
</feature>
<organism evidence="2 3">
    <name type="scientific">Vreelandella subglaciescola</name>
    <dbReference type="NCBI Taxonomy" id="29571"/>
    <lineage>
        <taxon>Bacteria</taxon>
        <taxon>Pseudomonadati</taxon>
        <taxon>Pseudomonadota</taxon>
        <taxon>Gammaproteobacteria</taxon>
        <taxon>Oceanospirillales</taxon>
        <taxon>Halomonadaceae</taxon>
        <taxon>Vreelandella</taxon>
    </lineage>
</organism>
<accession>A0A1M7GRJ5</accession>
<dbReference type="EMBL" id="LT670847">
    <property type="protein sequence ID" value="SHM18913.1"/>
    <property type="molecule type" value="Genomic_DNA"/>
</dbReference>
<proteinExistence type="predicted"/>
<gene>
    <name evidence="2" type="ORF">SAMN05878437_1686</name>
</gene>
<dbReference type="RefSeq" id="WP_079552846.1">
    <property type="nucleotide sequence ID" value="NZ_LT670847.1"/>
</dbReference>
<evidence type="ECO:0000313" key="3">
    <source>
        <dbReference type="Proteomes" id="UP000190911"/>
    </source>
</evidence>
<name>A0A1M7GRJ5_9GAMM</name>
<dbReference type="OrthoDB" id="6167203at2"/>
<keyword evidence="1" id="KW-0472">Membrane</keyword>
<reference evidence="2 3" key="1">
    <citation type="submission" date="2016-11" db="EMBL/GenBank/DDBJ databases">
        <authorList>
            <person name="Jaros S."/>
            <person name="Januszkiewicz K."/>
            <person name="Wedrychowicz H."/>
        </authorList>
    </citation>
    <scope>NUCLEOTIDE SEQUENCE [LARGE SCALE GENOMIC DNA]</scope>
    <source>
        <strain evidence="2 3">ACAM 12</strain>
    </source>
</reference>
<dbReference type="Proteomes" id="UP000190911">
    <property type="component" value="Chromosome I"/>
</dbReference>
<keyword evidence="3" id="KW-1185">Reference proteome</keyword>
<protein>
    <recommendedName>
        <fullName evidence="4">Cell division protein ZipA</fullName>
    </recommendedName>
</protein>
<evidence type="ECO:0000256" key="1">
    <source>
        <dbReference type="SAM" id="Phobius"/>
    </source>
</evidence>
<dbReference type="InParanoid" id="A0A1M7GRJ5"/>
<evidence type="ECO:0000313" key="2">
    <source>
        <dbReference type="EMBL" id="SHM18913.1"/>
    </source>
</evidence>
<keyword evidence="1" id="KW-1133">Transmembrane helix</keyword>
<sequence>MRWTLVIAIVSGWFSLVSLLCIVYLLLAEKKAGPGKKAAPPRTVAGAGGAVSDTPALIDAEAGAWGLFVMFDNPSMGLNERLGTLLASAGAVSESRTKTFTLAGDSPRNPIHIANAYPPGTLPSFNQDNGTMPIKGISVKMIKKNRSATPNKLQLARLVTLTREITRLGGKAVDAEKHPVSEQGFQAVINGNARV</sequence>
<dbReference type="AlphaFoldDB" id="A0A1M7GRJ5"/>
<dbReference type="STRING" id="29571.SAMN05878437_1686"/>
<keyword evidence="1" id="KW-0812">Transmembrane</keyword>